<keyword evidence="5 11" id="KW-0479">Metal-binding</keyword>
<dbReference type="PANTHER" id="PTHR11224">
    <property type="entry name" value="MAKORIN-RELATED"/>
    <property type="match status" value="1"/>
</dbReference>
<reference evidence="14" key="1">
    <citation type="thesis" date="2020" institute="ProQuest LLC" country="789 East Eisenhower Parkway, Ann Arbor, MI, USA">
        <title>Comparative Genomics and Chromosome Evolution.</title>
        <authorList>
            <person name="Mudd A.B."/>
        </authorList>
    </citation>
    <scope>NUCLEOTIDE SEQUENCE</scope>
    <source>
        <strain evidence="14">1538</strain>
        <tissue evidence="14">Blood</tissue>
    </source>
</reference>
<dbReference type="PANTHER" id="PTHR11224:SF37">
    <property type="entry name" value="E3 UBIQUITIN-PROTEIN LIGASE MAKORIN-1"/>
    <property type="match status" value="1"/>
</dbReference>
<dbReference type="InterPro" id="IPR036855">
    <property type="entry name" value="Znf_CCCH_sf"/>
</dbReference>
<dbReference type="EMBL" id="DYDO01000002">
    <property type="protein sequence ID" value="DBA30430.1"/>
    <property type="molecule type" value="Genomic_DNA"/>
</dbReference>
<sequence>MAEAPAVPVALTPVAVGKSPLIPFPDNPPVGGWTREVTCRYFIHGVCKEGNNCRYSHDLATSRSNMICRFYQRGCCLYGDNCRYEHTKPRRQDATVNSTRRWCPVHGYNCIDAHEKDMELSFAVQRSKDVVCGICMEVVYEKANLSERRFGILSNCKHSYCLTCIRRWRGAKQFESKIIKSCPECRITSNFVIPSEYWVVEKDDKKKLIRKYKEAMRNKSCQYFDEGRGNCPFGGNCFYKHAYPDGRLEERQPRRRGDTSSRNRAQRRNLIWEFEERESESRELFNAEQDILALELSEMLFVLFGVDTDNEEDLIDSDDEWDLFNGDLDHLYDLDL</sequence>
<evidence type="ECO:0000256" key="9">
    <source>
        <dbReference type="ARBA" id="ARBA00022833"/>
    </source>
</evidence>
<dbReference type="GO" id="GO:0000209">
    <property type="term" value="P:protein polyubiquitination"/>
    <property type="evidence" value="ECO:0007669"/>
    <property type="project" value="InterPro"/>
</dbReference>
<evidence type="ECO:0000256" key="5">
    <source>
        <dbReference type="ARBA" id="ARBA00022723"/>
    </source>
</evidence>
<comment type="pathway">
    <text evidence="2">Protein modification; protein ubiquitination.</text>
</comment>
<dbReference type="InterPro" id="IPR000571">
    <property type="entry name" value="Znf_CCCH"/>
</dbReference>
<evidence type="ECO:0000313" key="15">
    <source>
        <dbReference type="Proteomes" id="UP001181693"/>
    </source>
</evidence>
<dbReference type="Gene3D" id="4.10.1000.10">
    <property type="entry name" value="Zinc finger, CCCH-type"/>
    <property type="match status" value="2"/>
</dbReference>
<feature type="domain" description="C3H1-type" evidence="13">
    <location>
        <begin position="62"/>
        <end position="89"/>
    </location>
</feature>
<dbReference type="InterPro" id="IPR017907">
    <property type="entry name" value="Znf_RING_CS"/>
</dbReference>
<evidence type="ECO:0000256" key="3">
    <source>
        <dbReference type="ARBA" id="ARBA00012483"/>
    </source>
</evidence>
<evidence type="ECO:0000259" key="12">
    <source>
        <dbReference type="PROSITE" id="PS50089"/>
    </source>
</evidence>
<dbReference type="InterPro" id="IPR041367">
    <property type="entry name" value="Znf-CCCH_4"/>
</dbReference>
<protein>
    <recommendedName>
        <fullName evidence="3">RING-type E3 ubiquitin transferase</fullName>
        <ecNumber evidence="3">2.3.2.27</ecNumber>
    </recommendedName>
    <alternativeName>
        <fullName evidence="10">RING-type E3 ubiquitin transferase makorin-1</fullName>
    </alternativeName>
</protein>
<feature type="domain" description="C3H1-type" evidence="13">
    <location>
        <begin position="215"/>
        <end position="244"/>
    </location>
</feature>
<evidence type="ECO:0000256" key="4">
    <source>
        <dbReference type="ARBA" id="ARBA00022679"/>
    </source>
</evidence>
<dbReference type="InterPro" id="IPR018957">
    <property type="entry name" value="Znf_C3HC4_RING-type"/>
</dbReference>
<name>A0AAV3ARC9_PYXAD</name>
<feature type="zinc finger region" description="C3H1-type" evidence="11">
    <location>
        <begin position="62"/>
        <end position="89"/>
    </location>
</feature>
<dbReference type="AlphaFoldDB" id="A0AAV3ARC9"/>
<keyword evidence="6" id="KW-0677">Repeat</keyword>
<dbReference type="FunFam" id="3.30.40.10:FF:000117">
    <property type="entry name" value="Probable E3 ubiquitin-protein ligase makorin-1"/>
    <property type="match status" value="1"/>
</dbReference>
<evidence type="ECO:0000256" key="1">
    <source>
        <dbReference type="ARBA" id="ARBA00000900"/>
    </source>
</evidence>
<dbReference type="SMART" id="SM00356">
    <property type="entry name" value="ZnF_C3H1"/>
    <property type="match status" value="3"/>
</dbReference>
<dbReference type="PROSITE" id="PS50089">
    <property type="entry name" value="ZF_RING_2"/>
    <property type="match status" value="1"/>
</dbReference>
<organism evidence="14 15">
    <name type="scientific">Pyxicephalus adspersus</name>
    <name type="common">African bullfrog</name>
    <dbReference type="NCBI Taxonomy" id="30357"/>
    <lineage>
        <taxon>Eukaryota</taxon>
        <taxon>Metazoa</taxon>
        <taxon>Chordata</taxon>
        <taxon>Craniata</taxon>
        <taxon>Vertebrata</taxon>
        <taxon>Euteleostomi</taxon>
        <taxon>Amphibia</taxon>
        <taxon>Batrachia</taxon>
        <taxon>Anura</taxon>
        <taxon>Neobatrachia</taxon>
        <taxon>Ranoidea</taxon>
        <taxon>Pyxicephalidae</taxon>
        <taxon>Pyxicephalinae</taxon>
        <taxon>Pyxicephalus</taxon>
    </lineage>
</organism>
<dbReference type="PROSITE" id="PS00518">
    <property type="entry name" value="ZF_RING_1"/>
    <property type="match status" value="1"/>
</dbReference>
<evidence type="ECO:0000256" key="11">
    <source>
        <dbReference type="PROSITE-ProRule" id="PRU00723"/>
    </source>
</evidence>
<dbReference type="SMART" id="SM00184">
    <property type="entry name" value="RING"/>
    <property type="match status" value="1"/>
</dbReference>
<evidence type="ECO:0000256" key="7">
    <source>
        <dbReference type="ARBA" id="ARBA00022771"/>
    </source>
</evidence>
<dbReference type="Proteomes" id="UP001181693">
    <property type="component" value="Unassembled WGS sequence"/>
</dbReference>
<feature type="zinc finger region" description="C3H1-type" evidence="11">
    <location>
        <begin position="33"/>
        <end position="60"/>
    </location>
</feature>
<evidence type="ECO:0000313" key="14">
    <source>
        <dbReference type="EMBL" id="DBA30430.1"/>
    </source>
</evidence>
<keyword evidence="7 11" id="KW-0863">Zinc-finger</keyword>
<accession>A0AAV3ARC9</accession>
<evidence type="ECO:0000256" key="6">
    <source>
        <dbReference type="ARBA" id="ARBA00022737"/>
    </source>
</evidence>
<keyword evidence="8" id="KW-0833">Ubl conjugation pathway</keyword>
<keyword evidence="15" id="KW-1185">Reference proteome</keyword>
<evidence type="ECO:0000256" key="10">
    <source>
        <dbReference type="ARBA" id="ARBA00042581"/>
    </source>
</evidence>
<dbReference type="Pfam" id="PF15815">
    <property type="entry name" value="MKRN1_C"/>
    <property type="match status" value="1"/>
</dbReference>
<dbReference type="InterPro" id="IPR001841">
    <property type="entry name" value="Znf_RING"/>
</dbReference>
<dbReference type="SUPFAM" id="SSF57850">
    <property type="entry name" value="RING/U-box"/>
    <property type="match status" value="1"/>
</dbReference>
<evidence type="ECO:0000256" key="2">
    <source>
        <dbReference type="ARBA" id="ARBA00004906"/>
    </source>
</evidence>
<keyword evidence="9 11" id="KW-0862">Zinc</keyword>
<evidence type="ECO:0000256" key="8">
    <source>
        <dbReference type="ARBA" id="ARBA00022786"/>
    </source>
</evidence>
<dbReference type="GO" id="GO:0061630">
    <property type="term" value="F:ubiquitin protein ligase activity"/>
    <property type="evidence" value="ECO:0007669"/>
    <property type="project" value="UniProtKB-EC"/>
</dbReference>
<dbReference type="GO" id="GO:0008270">
    <property type="term" value="F:zinc ion binding"/>
    <property type="evidence" value="ECO:0007669"/>
    <property type="project" value="UniProtKB-KW"/>
</dbReference>
<proteinExistence type="predicted"/>
<comment type="catalytic activity">
    <reaction evidence="1">
        <text>S-ubiquitinyl-[E2 ubiquitin-conjugating enzyme]-L-cysteine + [acceptor protein]-L-lysine = [E2 ubiquitin-conjugating enzyme]-L-cysteine + N(6)-ubiquitinyl-[acceptor protein]-L-lysine.</text>
        <dbReference type="EC" id="2.3.2.27"/>
    </reaction>
</comment>
<feature type="domain" description="RING-type" evidence="12">
    <location>
        <begin position="132"/>
        <end position="186"/>
    </location>
</feature>
<dbReference type="Gene3D" id="3.30.40.10">
    <property type="entry name" value="Zinc/RING finger domain, C3HC4 (zinc finger)"/>
    <property type="match status" value="1"/>
</dbReference>
<keyword evidence="4" id="KW-0808">Transferase</keyword>
<feature type="domain" description="C3H1-type" evidence="13">
    <location>
        <begin position="33"/>
        <end position="60"/>
    </location>
</feature>
<dbReference type="InterPro" id="IPR013083">
    <property type="entry name" value="Znf_RING/FYVE/PHD"/>
</dbReference>
<comment type="caution">
    <text evidence="14">The sequence shown here is derived from an EMBL/GenBank/DDBJ whole genome shotgun (WGS) entry which is preliminary data.</text>
</comment>
<dbReference type="InterPro" id="IPR031644">
    <property type="entry name" value="MKRN1_C"/>
</dbReference>
<dbReference type="SUPFAM" id="SSF90229">
    <property type="entry name" value="CCCH zinc finger"/>
    <property type="match status" value="2"/>
</dbReference>
<dbReference type="EC" id="2.3.2.27" evidence="3"/>
<evidence type="ECO:0000259" key="13">
    <source>
        <dbReference type="PROSITE" id="PS50103"/>
    </source>
</evidence>
<gene>
    <name evidence="14" type="ORF">GDO54_006407</name>
</gene>
<feature type="zinc finger region" description="C3H1-type" evidence="11">
    <location>
        <begin position="215"/>
        <end position="244"/>
    </location>
</feature>
<dbReference type="InterPro" id="IPR045072">
    <property type="entry name" value="MKRN-like"/>
</dbReference>
<dbReference type="PROSITE" id="PS50103">
    <property type="entry name" value="ZF_C3H1"/>
    <property type="match status" value="3"/>
</dbReference>
<dbReference type="Pfam" id="PF18044">
    <property type="entry name" value="zf-CCCH_4"/>
    <property type="match status" value="2"/>
</dbReference>
<dbReference type="Pfam" id="PF00097">
    <property type="entry name" value="zf-C3HC4"/>
    <property type="match status" value="1"/>
</dbReference>